<dbReference type="EMBL" id="JANAVB010000194">
    <property type="protein sequence ID" value="KAJ6854144.1"/>
    <property type="molecule type" value="Genomic_DNA"/>
</dbReference>
<feature type="compositionally biased region" description="Basic residues" evidence="1">
    <location>
        <begin position="484"/>
        <end position="495"/>
    </location>
</feature>
<dbReference type="InterPro" id="IPR052957">
    <property type="entry name" value="Auxin_embryo_med"/>
</dbReference>
<feature type="region of interest" description="Disordered" evidence="1">
    <location>
        <begin position="1"/>
        <end position="102"/>
    </location>
</feature>
<dbReference type="NCBIfam" id="NF047352">
    <property type="entry name" value="P_loop_sacsin"/>
    <property type="match status" value="1"/>
</dbReference>
<feature type="compositionally biased region" description="Pro residues" evidence="1">
    <location>
        <begin position="61"/>
        <end position="99"/>
    </location>
</feature>
<sequence>MYRPPSHSGHPYGGGAASPAGGAIRPPTNPNFSGGAFPPPNPNFIPNPNFHPGPQFFQNPSFPPPPSPHPPPPLPSSPSAAPPPPPPSTPPPQPPPPPTTTTMSLDRVEAAVEEAQRDLCSSEENVSAWKVSQAALAALRADSWISLGFQLLEVPSLHRLMDTEGKVNAFIHCFVGAQKIVSLHDLEVALCKNEGIERFEELGLGPLSRHPLSKHYFSIPSDSKVVFKISSDEIIASLNTFMDKSHKQTIDAEGFLDFLAEQKSVSTKDKLGVRIQSLGLHLLYIREAKKAENTVLSKTLKVIEHCTDKNEGKEEKHSSEGSRSVHMYSEKQVLDGRFDFISDKIKSFFSVCEDFGGKHTHFDSYSDVSDTDDDGDDYDDCGGGTGGGMIDSHYSAYDKKEDGELVSGCPYPSKSEEMLQLGLEVEAREELFPSNNQMTQSEDKKASGSKRKRNHSFGKKQERQQGENKKKYKASSSGTLMRKLTSRHSYNLRKRAKIIPPEKKFSPFVSVGDMETFGKKQERQQGESKKKNKPSSSGTLMRKLREKDNTSRHSIKLRKKAKIIPLEKKFRRPFLSIGDMEKFIATWREACQEHSVAKVLDMMVNFYMTTIQKQKRDATFKILSSYPGIGLLNVAVTCIKCGLVDSVYDVVQDFGEHEHIVAGSPPDEVTEIGLPEEGLAKKDEIGVDERIYSATVDDIIGNINKYFGVGQIMLREQDFSSGDQFATFKMLCDCETWLATQFSVRDFDSLGHGSFFRFLEQHASLLLQELSSCLKGKVSEPSCLVAVFGEHGYIDAGSTPAEVTEIGLPPEEGLAKKAKKTVDEPIYRATVDDIIGNITKYFGVGQIVLREQDFSSGNQFATIKMLRDCETWLATQFSVRDFYSLGHGSFCRFLEQHASVLLQELSSALKESVSEPSCLVTAGKVSEPSCLVTILQKQLSVLLSQAESNMGDKCEISVSDIFFLLKRQFPTFSLRIVGNELEKCSVDDINRQNNNDSLCVLYSATLLGKQMTGDLRTYHGILSAEAMNIETGQLIHSCRHVSAKNAIECLLKAPMLSDLLSWSHWDLVYAPSLGPLPNWLLNEVETRELLCIATTDGKIIRIDHSATVDEFLEAVIQISPFHVALKLLSLLSLYRGVTNAPLSLLKCYAQRGISVMIRNSTDLEVINSRDTSYQRQVTLHKVSSLDALPCGPQGISKACTFSESFCRTKKAIISVSRFILECLGNLPAEFRSFGSDILVSGLQSIAKDAPLVILNECSKTDQRLMLHDIGLSLGIPEWIDDYHVYSSSITSHINSRQYFESGGSLNSTLYISEEPLPKFHKGPASNVGDVSVVNLEGERNSVADIRRNDLPLHHQGFDETCDRQDSDGATSVNSSISEDRALQEANFIVETIRREEFGLDADINYNENCMLKKQHARLGRALHCLSQELYSRDSHLLLELVQNADDNVYPKDVDPTLVFILQDTGITVLNNEKGFCAENIKALCDIGNSTKKGSAGYIGNKGIGFKSVFRVTDAPEIHSNGFHVKFDITEGQIGFVLPTLISPCNIDVFRPLLSDSSYQKGDIKWNTSIVLPFRYNCRDWVGMAPIMTMFSDLHPSLLLFLHRLRCIKFLNMLNNTLVIMGREILGNGIIKVSQGQDTMSWLVTSKKLQASLIRHDVQTTEIAIAFTLQESENGEYKSHLSQQPVFAFLPLRNYGLKFILQGDFVLPSSREDVDGNSAWNQWLLSEFPGLFASAKESFCALPGFQKNPGKAVTTYMSFVPLGGDVHGFFSQLPHMIICKLRASKCLILEGPEVAWDLPCNVLRGWNEQAREVLSDSLLREHIGLGYLSKDIELSDALAKALGIQDYGPGVLIQVISSVCRTNDGIKSLGVDWVSSWLVTLHSTLTSHSSPYLSSSARVECDLINTLHNVPFIPLSDGSYSSVADGPIWLPSDALGVGMEWKNSAQDFPRLYSRLRMVNPLLFTEAAATTSNIAEARRNSLTQMLYKVGVQKLSAHEVIKIHILASLSKEIYSDEDRVLMIEYLTFVMIHFQDDCAQCLSDKEGIILELQKKSVVLTNCGFRCPLDEQIHFSKEYKNPVDIDKLFDMLDARWLEVDVAYLNHPINRSLSSGLLKWRTFFQELGVTDFVQVTCISRNVPDEVGLIGQTSLIKDWESPELVNFLSTFSSKKYRGNCIYLLEVLDRMWDDYYSFYTISIIEEVQRRNESLFMKSIHDYRWIASTMDQELHHPKDLFHNCEEVHCILGKLAPYAVPQVTSKQLLKDIGFKTEVSLDDALEILESWRLSKAPHKTSILQMSKFYSFLSDGFTMSNLKIPEEFISGSFIFVPFLSSFKHEDDMPGIFLSPKELYWQDPTGCVDKMKELIHLYTSTTTSSLPCKTLAAYYPSLHDFFVNMCTVQEVPSFSSYLQILLQLSSVALPSQAAREVFRLFIKWANDIESGIVKPEEILDLKENLCKLENTVLPTLHDKWVSLHPSYGIICWSDNDELKYQFRHTNGISFLYFGELSKEEQGLLSGKIAVLMLKLGVPALSEVVTREAIFYDTEDNREIASAINWILPYAQRYLHKLYPDIYLNFMQLGFQKLNDLQIVVVDKLFYKHSLKGRESTSKKRFECSCLLQGHTLYIDRASNFHSIFLELSRLFFNGFTELHFANFLHMITTMAESGSSSEQIEFFIVNSQKVPELPSEDPIWCLSFSLEPSEDDTQQPAVTSPMNIEQKNSTSRNRRGTKPNWPWKTAPDRNFSLANYHLTGPGDAPYTCLSGESSIPADAIVHIDQPVIVDIDEAWTIEEASSNSPAVFQDSAMTEKQPTLVGSLNSADGQINYSDGVENEPNVYMSVSGKRDTPYQQTADDNQRTGRMGELIAYKYFVEKLGSENVKWVNEETETGLPYDLITGKDKGSREYIEVKATRVSKKKWFQITLREWQFAAEKGDSYSVAHVSLESRRAGVTVLKNPLKLCQQRTLKLALMFADYKESITGG</sequence>
<evidence type="ECO:0000259" key="2">
    <source>
        <dbReference type="Pfam" id="PF13020"/>
    </source>
</evidence>
<organism evidence="4 5">
    <name type="scientific">Iris pallida</name>
    <name type="common">Sweet iris</name>
    <dbReference type="NCBI Taxonomy" id="29817"/>
    <lineage>
        <taxon>Eukaryota</taxon>
        <taxon>Viridiplantae</taxon>
        <taxon>Streptophyta</taxon>
        <taxon>Embryophyta</taxon>
        <taxon>Tracheophyta</taxon>
        <taxon>Spermatophyta</taxon>
        <taxon>Magnoliopsida</taxon>
        <taxon>Liliopsida</taxon>
        <taxon>Asparagales</taxon>
        <taxon>Iridaceae</taxon>
        <taxon>Iridoideae</taxon>
        <taxon>Irideae</taxon>
        <taxon>Iris</taxon>
    </lineage>
</organism>
<feature type="compositionally biased region" description="Polar residues" evidence="1">
    <location>
        <begin position="2701"/>
        <end position="2718"/>
    </location>
</feature>
<reference evidence="4" key="1">
    <citation type="journal article" date="2023" name="GigaByte">
        <title>Genome assembly of the bearded iris, Iris pallida Lam.</title>
        <authorList>
            <person name="Bruccoleri R.E."/>
            <person name="Oakeley E.J."/>
            <person name="Faust A.M.E."/>
            <person name="Altorfer M."/>
            <person name="Dessus-Babus S."/>
            <person name="Burckhardt D."/>
            <person name="Oertli M."/>
            <person name="Naumann U."/>
            <person name="Petersen F."/>
            <person name="Wong J."/>
        </authorList>
    </citation>
    <scope>NUCLEOTIDE SEQUENCE</scope>
    <source>
        <strain evidence="4">GSM-AAB239-AS_SAM_17_03QT</strain>
    </source>
</reference>
<name>A0AAX6IQ24_IRIPA</name>
<feature type="domain" description="Protein NO VEIN C-terminal" evidence="2">
    <location>
        <begin position="2856"/>
        <end position="2941"/>
    </location>
</feature>
<dbReference type="PANTHER" id="PTHR32387">
    <property type="entry name" value="WU:FJ29H11"/>
    <property type="match status" value="1"/>
</dbReference>
<feature type="region of interest" description="Disordered" evidence="1">
    <location>
        <begin position="518"/>
        <end position="554"/>
    </location>
</feature>
<proteinExistence type="predicted"/>
<protein>
    <recommendedName>
        <fullName evidence="6">Protein NO VEIN C-terminal domain-containing protein</fullName>
    </recommendedName>
</protein>
<feature type="compositionally biased region" description="Acidic residues" evidence="1">
    <location>
        <begin position="369"/>
        <end position="380"/>
    </location>
</feature>
<feature type="compositionally biased region" description="Low complexity" evidence="1">
    <location>
        <begin position="1"/>
        <end position="10"/>
    </location>
</feature>
<keyword evidence="5" id="KW-1185">Reference proteome</keyword>
<feature type="compositionally biased region" description="Basic residues" evidence="1">
    <location>
        <begin position="447"/>
        <end position="458"/>
    </location>
</feature>
<feature type="domain" description="Sacsin/Nov" evidence="3">
    <location>
        <begin position="1462"/>
        <end position="1527"/>
    </location>
</feature>
<accession>A0AAX6IQ24</accession>
<dbReference type="InterPro" id="IPR036890">
    <property type="entry name" value="HATPase_C_sf"/>
</dbReference>
<evidence type="ECO:0000313" key="5">
    <source>
        <dbReference type="Proteomes" id="UP001140949"/>
    </source>
</evidence>
<comment type="caution">
    <text evidence="4">The sequence shown here is derived from an EMBL/GenBank/DDBJ whole genome shotgun (WGS) entry which is preliminary data.</text>
</comment>
<gene>
    <name evidence="4" type="ORF">M6B38_101565</name>
</gene>
<feature type="compositionally biased region" description="Basic and acidic residues" evidence="1">
    <location>
        <begin position="518"/>
        <end position="529"/>
    </location>
</feature>
<evidence type="ECO:0000259" key="3">
    <source>
        <dbReference type="Pfam" id="PF25794"/>
    </source>
</evidence>
<dbReference type="Proteomes" id="UP001140949">
    <property type="component" value="Unassembled WGS sequence"/>
</dbReference>
<feature type="region of interest" description="Disordered" evidence="1">
    <location>
        <begin position="363"/>
        <end position="384"/>
    </location>
</feature>
<dbReference type="GO" id="GO:0005634">
    <property type="term" value="C:nucleus"/>
    <property type="evidence" value="ECO:0007669"/>
    <property type="project" value="TreeGrafter"/>
</dbReference>
<dbReference type="SUPFAM" id="SSF55874">
    <property type="entry name" value="ATPase domain of HSP90 chaperone/DNA topoisomerase II/histidine kinase"/>
    <property type="match status" value="1"/>
</dbReference>
<evidence type="ECO:0000313" key="4">
    <source>
        <dbReference type="EMBL" id="KAJ6854144.1"/>
    </source>
</evidence>
<feature type="compositionally biased region" description="Pro residues" evidence="1">
    <location>
        <begin position="37"/>
        <end position="51"/>
    </location>
</feature>
<feature type="compositionally biased region" description="Basic and acidic residues" evidence="1">
    <location>
        <begin position="459"/>
        <end position="469"/>
    </location>
</feature>
<reference evidence="4" key="2">
    <citation type="submission" date="2023-04" db="EMBL/GenBank/DDBJ databases">
        <authorList>
            <person name="Bruccoleri R.E."/>
            <person name="Oakeley E.J."/>
            <person name="Faust A.-M."/>
            <person name="Dessus-Babus S."/>
            <person name="Altorfer M."/>
            <person name="Burckhardt D."/>
            <person name="Oertli M."/>
            <person name="Naumann U."/>
            <person name="Petersen F."/>
            <person name="Wong J."/>
        </authorList>
    </citation>
    <scope>NUCLEOTIDE SEQUENCE</scope>
    <source>
        <strain evidence="4">GSM-AAB239-AS_SAM_17_03QT</strain>
        <tissue evidence="4">Leaf</tissue>
    </source>
</reference>
<dbReference type="GO" id="GO:0010305">
    <property type="term" value="P:leaf vascular tissue pattern formation"/>
    <property type="evidence" value="ECO:0007669"/>
    <property type="project" value="TreeGrafter"/>
</dbReference>
<evidence type="ECO:0008006" key="6">
    <source>
        <dbReference type="Google" id="ProtNLM"/>
    </source>
</evidence>
<dbReference type="PANTHER" id="PTHR32387:SF0">
    <property type="entry name" value="PROTEIN NO VEIN"/>
    <property type="match status" value="1"/>
</dbReference>
<dbReference type="GO" id="GO:0048364">
    <property type="term" value="P:root development"/>
    <property type="evidence" value="ECO:0007669"/>
    <property type="project" value="TreeGrafter"/>
</dbReference>
<feature type="region of interest" description="Disordered" evidence="1">
    <location>
        <begin position="431"/>
        <end position="495"/>
    </location>
</feature>
<dbReference type="InterPro" id="IPR058210">
    <property type="entry name" value="SACS/Nov_dom"/>
</dbReference>
<dbReference type="Pfam" id="PF13020">
    <property type="entry name" value="NOV_C"/>
    <property type="match status" value="1"/>
</dbReference>
<dbReference type="Gene3D" id="3.30.565.10">
    <property type="entry name" value="Histidine kinase-like ATPase, C-terminal domain"/>
    <property type="match status" value="1"/>
</dbReference>
<evidence type="ECO:0000256" key="1">
    <source>
        <dbReference type="SAM" id="MobiDB-lite"/>
    </source>
</evidence>
<dbReference type="Pfam" id="PF25794">
    <property type="entry name" value="SACS"/>
    <property type="match status" value="1"/>
</dbReference>
<dbReference type="GO" id="GO:0009793">
    <property type="term" value="P:embryo development ending in seed dormancy"/>
    <property type="evidence" value="ECO:0007669"/>
    <property type="project" value="TreeGrafter"/>
</dbReference>
<feature type="region of interest" description="Disordered" evidence="1">
    <location>
        <begin position="2697"/>
        <end position="2730"/>
    </location>
</feature>
<dbReference type="InterPro" id="IPR024975">
    <property type="entry name" value="NOV_C"/>
</dbReference>